<evidence type="ECO:0000256" key="1">
    <source>
        <dbReference type="ARBA" id="ARBA00004232"/>
    </source>
</evidence>
<evidence type="ECO:0000256" key="5">
    <source>
        <dbReference type="ARBA" id="ARBA00022692"/>
    </source>
</evidence>
<keyword evidence="4" id="KW-0963">Cytoplasm</keyword>
<comment type="similarity">
    <text evidence="3">Belongs to the CNEP1R1 family.</text>
</comment>
<keyword evidence="13" id="KW-1185">Reference proteome</keyword>
<feature type="transmembrane region" description="Helical" evidence="11">
    <location>
        <begin position="64"/>
        <end position="86"/>
    </location>
</feature>
<proteinExistence type="inferred from homology"/>
<evidence type="ECO:0000256" key="4">
    <source>
        <dbReference type="ARBA" id="ARBA00022490"/>
    </source>
</evidence>
<dbReference type="PANTHER" id="PTHR20996">
    <property type="entry name" value="NUCLEAR ENVELOPE PHOSPHATASE-REGULATORY SUBUNIT 1"/>
    <property type="match status" value="1"/>
</dbReference>
<protein>
    <recommendedName>
        <fullName evidence="10">Transmembrane protein 188</fullName>
    </recommendedName>
</protein>
<evidence type="ECO:0000313" key="13">
    <source>
        <dbReference type="Proteomes" id="UP000014500"/>
    </source>
</evidence>
<keyword evidence="6 11" id="KW-1133">Transmembrane helix</keyword>
<dbReference type="PANTHER" id="PTHR20996:SF1">
    <property type="entry name" value="NUCLEAR ENVELOPE PHOSPHATASE-REGULATORY SUBUNIT 1"/>
    <property type="match status" value="1"/>
</dbReference>
<evidence type="ECO:0000256" key="2">
    <source>
        <dbReference type="ARBA" id="ARBA00004496"/>
    </source>
</evidence>
<accession>T1IJ24</accession>
<dbReference type="GO" id="GO:0031965">
    <property type="term" value="C:nuclear membrane"/>
    <property type="evidence" value="ECO:0007669"/>
    <property type="project" value="UniProtKB-SubCell"/>
</dbReference>
<dbReference type="GO" id="GO:0071595">
    <property type="term" value="C:Nem1-Spo7 phosphatase complex"/>
    <property type="evidence" value="ECO:0007669"/>
    <property type="project" value="InterPro"/>
</dbReference>
<sequence>MSLEQTACEDLKAFERRLTEVISCLQPSATRWRIILLVVALCTAWGAWQWLIDPETSQVPFLQSLLNHLFFTISSFILVGLFLAGIHKRVVAPSIIASRVRLVLSDFNMSCDDVRVNFKLD</sequence>
<dbReference type="PhylomeDB" id="T1IJ24"/>
<dbReference type="EnsemblMetazoa" id="SMAR000879-RA">
    <property type="protein sequence ID" value="SMAR000879-PA"/>
    <property type="gene ID" value="SMAR000879"/>
</dbReference>
<evidence type="ECO:0000256" key="10">
    <source>
        <dbReference type="ARBA" id="ARBA00030458"/>
    </source>
</evidence>
<keyword evidence="9" id="KW-0539">Nucleus</keyword>
<keyword evidence="7" id="KW-0443">Lipid metabolism</keyword>
<evidence type="ECO:0000256" key="11">
    <source>
        <dbReference type="SAM" id="Phobius"/>
    </source>
</evidence>
<dbReference type="AlphaFoldDB" id="T1IJ24"/>
<evidence type="ECO:0000313" key="12">
    <source>
        <dbReference type="EnsemblMetazoa" id="SMAR000879-PA"/>
    </source>
</evidence>
<dbReference type="GO" id="GO:0005737">
    <property type="term" value="C:cytoplasm"/>
    <property type="evidence" value="ECO:0007669"/>
    <property type="project" value="UniProtKB-SubCell"/>
</dbReference>
<organism evidence="12 13">
    <name type="scientific">Strigamia maritima</name>
    <name type="common">European centipede</name>
    <name type="synonym">Geophilus maritimus</name>
    <dbReference type="NCBI Taxonomy" id="126957"/>
    <lineage>
        <taxon>Eukaryota</taxon>
        <taxon>Metazoa</taxon>
        <taxon>Ecdysozoa</taxon>
        <taxon>Arthropoda</taxon>
        <taxon>Myriapoda</taxon>
        <taxon>Chilopoda</taxon>
        <taxon>Pleurostigmophora</taxon>
        <taxon>Geophilomorpha</taxon>
        <taxon>Linotaeniidae</taxon>
        <taxon>Strigamia</taxon>
    </lineage>
</organism>
<dbReference type="Proteomes" id="UP000014500">
    <property type="component" value="Unassembled WGS sequence"/>
</dbReference>
<name>T1IJ24_STRMM</name>
<keyword evidence="8 11" id="KW-0472">Membrane</keyword>
<keyword evidence="5 11" id="KW-0812">Transmembrane</keyword>
<evidence type="ECO:0000256" key="6">
    <source>
        <dbReference type="ARBA" id="ARBA00022989"/>
    </source>
</evidence>
<dbReference type="EMBL" id="JH430221">
    <property type="status" value="NOT_ANNOTATED_CDS"/>
    <property type="molecule type" value="Genomic_DNA"/>
</dbReference>
<dbReference type="eggNOG" id="KOG4606">
    <property type="taxonomic scope" value="Eukaryota"/>
</dbReference>
<dbReference type="STRING" id="126957.T1IJ24"/>
<comment type="subcellular location">
    <subcellularLocation>
        <location evidence="2">Cytoplasm</location>
    </subcellularLocation>
    <subcellularLocation>
        <location evidence="1">Nucleus membrane</location>
        <topology evidence="1">Multi-pass membrane protein</topology>
    </subcellularLocation>
</comment>
<evidence type="ECO:0000256" key="8">
    <source>
        <dbReference type="ARBA" id="ARBA00023136"/>
    </source>
</evidence>
<evidence type="ECO:0000256" key="7">
    <source>
        <dbReference type="ARBA" id="ARBA00023098"/>
    </source>
</evidence>
<dbReference type="Pfam" id="PF09771">
    <property type="entry name" value="Tmemb_18A"/>
    <property type="match status" value="1"/>
</dbReference>
<evidence type="ECO:0000256" key="9">
    <source>
        <dbReference type="ARBA" id="ARBA00023242"/>
    </source>
</evidence>
<dbReference type="InterPro" id="IPR019168">
    <property type="entry name" value="NEP1-R1"/>
</dbReference>
<dbReference type="OMA" id="ITTRARC"/>
<dbReference type="HOGENOM" id="CLU_138149_0_0_1"/>
<reference evidence="13" key="1">
    <citation type="submission" date="2011-05" db="EMBL/GenBank/DDBJ databases">
        <authorList>
            <person name="Richards S.R."/>
            <person name="Qu J."/>
            <person name="Jiang H."/>
            <person name="Jhangiani S.N."/>
            <person name="Agravi P."/>
            <person name="Goodspeed R."/>
            <person name="Gross S."/>
            <person name="Mandapat C."/>
            <person name="Jackson L."/>
            <person name="Mathew T."/>
            <person name="Pu L."/>
            <person name="Thornton R."/>
            <person name="Saada N."/>
            <person name="Wilczek-Boney K.B."/>
            <person name="Lee S."/>
            <person name="Kovar C."/>
            <person name="Wu Y."/>
            <person name="Scherer S.E."/>
            <person name="Worley K.C."/>
            <person name="Muzny D.M."/>
            <person name="Gibbs R."/>
        </authorList>
    </citation>
    <scope>NUCLEOTIDE SEQUENCE</scope>
    <source>
        <strain evidence="13">Brora</strain>
    </source>
</reference>
<feature type="transmembrane region" description="Helical" evidence="11">
    <location>
        <begin position="34"/>
        <end position="52"/>
    </location>
</feature>
<evidence type="ECO:0000256" key="3">
    <source>
        <dbReference type="ARBA" id="ARBA00010998"/>
    </source>
</evidence>
<reference evidence="12" key="2">
    <citation type="submission" date="2015-02" db="UniProtKB">
        <authorList>
            <consortium name="EnsemblMetazoa"/>
        </authorList>
    </citation>
    <scope>IDENTIFICATION</scope>
</reference>
<dbReference type="GO" id="GO:0006629">
    <property type="term" value="P:lipid metabolic process"/>
    <property type="evidence" value="ECO:0007669"/>
    <property type="project" value="UniProtKB-KW"/>
</dbReference>